<reference evidence="10 11" key="2">
    <citation type="submission" date="2018-07" db="EMBL/GenBank/DDBJ databases">
        <title>Genome sequencing of oomycete isolates from Chile give support for New Zealand origin for Phytophthora kernoviae and make available the first Nothophytophthora sp. genome.</title>
        <authorList>
            <person name="Studholme D.J."/>
            <person name="Sanfuentes E."/>
            <person name="Panda P."/>
            <person name="Hill R."/>
            <person name="Sambles C."/>
            <person name="Grant M."/>
            <person name="Williams N.M."/>
            <person name="Mcdougal R.L."/>
        </authorList>
    </citation>
    <scope>NUCLEOTIDE SEQUENCE [LARGE SCALE GENOMIC DNA]</scope>
    <source>
        <strain evidence="8">Chile2</strain>
        <strain evidence="9">Chile4</strain>
    </source>
</reference>
<feature type="transmembrane region" description="Helical" evidence="5">
    <location>
        <begin position="104"/>
        <end position="122"/>
    </location>
</feature>
<evidence type="ECO:0000313" key="7">
    <source>
        <dbReference type="EMBL" id="KAG2526885.1"/>
    </source>
</evidence>
<gene>
    <name evidence="8" type="ORF">BBI17_005355</name>
    <name evidence="9" type="ORF">BBO99_00005236</name>
    <name evidence="7" type="ORF">JM16_003638</name>
</gene>
<evidence type="ECO:0000313" key="10">
    <source>
        <dbReference type="Proteomes" id="UP000285624"/>
    </source>
</evidence>
<dbReference type="PANTHER" id="PTHR12271">
    <property type="entry name" value="POLY A POLYMERASE CID PAP -RELATED"/>
    <property type="match status" value="1"/>
</dbReference>
<dbReference type="InterPro" id="IPR002058">
    <property type="entry name" value="PAP_assoc"/>
</dbReference>
<keyword evidence="5" id="KW-0472">Membrane</keyword>
<dbReference type="PANTHER" id="PTHR12271:SF40">
    <property type="entry name" value="POLY(A) RNA POLYMERASE GLD2"/>
    <property type="match status" value="1"/>
</dbReference>
<dbReference type="STRING" id="325452.A0A421FJC0"/>
<feature type="region of interest" description="Disordered" evidence="4">
    <location>
        <begin position="510"/>
        <end position="582"/>
    </location>
</feature>
<protein>
    <recommendedName>
        <fullName evidence="6">PAP-associated domain-containing protein</fullName>
    </recommendedName>
</protein>
<evidence type="ECO:0000256" key="5">
    <source>
        <dbReference type="SAM" id="Phobius"/>
    </source>
</evidence>
<dbReference type="Proteomes" id="UP000285624">
    <property type="component" value="Unassembled WGS sequence"/>
</dbReference>
<sequence>MNSKEARSAVVQGILERHHAPRAAAHYTKRLNLQRDELLAMISSIPKLSPLATAQFLVELDGQILSTNERLRHFLWPAHEQIQLKHVRHLCKWVRKWRRSKKRAVGCALSSYGLMLLVLYYLQRVGLLPVLDCSAYVVESRSTLECLTEHDIDERLDAIDKNFVSVNEHPKHVHDWRVLRRGFFRFFTCEFDYDQTVVSLRTTDVVSKASKGWAQQSSPRLSVEDPVEIGRDLGGLCSRRALGRLRCAFAHVCVVLADKEEEEEEAKLGVECFSRSEKQSVETELLASWAYEDEEDQDAHEQQAEGFLKKQVESSDSRKNVYILELDELCAYLSIPPYRRLVLIQVFGLAPHQTRLGFDDFVRFLQSAAVQAARKERQQDEGGLPIPPPRSARRFQLSKVVVPFDPLRMHQAVAHAPPAPGLWKKREITIQERITEYTKIDEKGQPQRLVEKERHQTEVMHMESLDGEFAHREITQFEQTEHLNDEMVHLDHGREEFLHLKSRHDEISRFESSVPAGGSGSGGGGRPEECEQQPPSPTIKRDPSAGCSGFDNIANEDDEEAASHAEAAGQNQQVTEEVAQQT</sequence>
<dbReference type="EMBL" id="MAYM02000130">
    <property type="protein sequence ID" value="RLN45809.1"/>
    <property type="molecule type" value="Genomic_DNA"/>
</dbReference>
<dbReference type="GO" id="GO:0046872">
    <property type="term" value="F:metal ion binding"/>
    <property type="evidence" value="ECO:0007669"/>
    <property type="project" value="UniProtKB-KW"/>
</dbReference>
<keyword evidence="2" id="KW-0479">Metal-binding</keyword>
<accession>A0A421FJC0</accession>
<keyword evidence="10" id="KW-1185">Reference proteome</keyword>
<dbReference type="GO" id="GO:0016779">
    <property type="term" value="F:nucleotidyltransferase activity"/>
    <property type="evidence" value="ECO:0007669"/>
    <property type="project" value="TreeGrafter"/>
</dbReference>
<dbReference type="EMBL" id="MBDN02000144">
    <property type="protein sequence ID" value="RLN79470.1"/>
    <property type="molecule type" value="Genomic_DNA"/>
</dbReference>
<dbReference type="EMBL" id="JPWV03000064">
    <property type="protein sequence ID" value="KAG2526885.1"/>
    <property type="molecule type" value="Genomic_DNA"/>
</dbReference>
<dbReference type="SUPFAM" id="SSF81631">
    <property type="entry name" value="PAP/OAS1 substrate-binding domain"/>
    <property type="match status" value="1"/>
</dbReference>
<evidence type="ECO:0000259" key="6">
    <source>
        <dbReference type="Pfam" id="PF03828"/>
    </source>
</evidence>
<dbReference type="Proteomes" id="UP000285883">
    <property type="component" value="Unassembled WGS sequence"/>
</dbReference>
<name>A0A421FJC0_9STRA</name>
<evidence type="ECO:0000313" key="9">
    <source>
        <dbReference type="EMBL" id="RLN79470.1"/>
    </source>
</evidence>
<evidence type="ECO:0000256" key="4">
    <source>
        <dbReference type="SAM" id="MobiDB-lite"/>
    </source>
</evidence>
<reference evidence="7" key="1">
    <citation type="journal article" date="2015" name="Genom Data">
        <title>Genome sequences of six Phytophthora species associated with forests in New Zealand.</title>
        <authorList>
            <person name="Studholme D.J."/>
            <person name="McDougal R.L."/>
            <person name="Sambles C."/>
            <person name="Hansen E."/>
            <person name="Hardy G."/>
            <person name="Grant M."/>
            <person name="Ganley R.J."/>
            <person name="Williams N.M."/>
        </authorList>
    </citation>
    <scope>NUCLEOTIDE SEQUENCE</scope>
    <source>
        <strain evidence="7">NZFS 2646</strain>
    </source>
</reference>
<evidence type="ECO:0000256" key="3">
    <source>
        <dbReference type="ARBA" id="ARBA00022842"/>
    </source>
</evidence>
<proteinExistence type="predicted"/>
<keyword evidence="1" id="KW-0808">Transferase</keyword>
<feature type="domain" description="PAP-associated" evidence="6">
    <location>
        <begin position="179"/>
        <end position="228"/>
    </location>
</feature>
<dbReference type="GO" id="GO:0031123">
    <property type="term" value="P:RNA 3'-end processing"/>
    <property type="evidence" value="ECO:0007669"/>
    <property type="project" value="TreeGrafter"/>
</dbReference>
<feature type="compositionally biased region" description="Polar residues" evidence="4">
    <location>
        <begin position="569"/>
        <end position="582"/>
    </location>
</feature>
<reference evidence="7" key="3">
    <citation type="submission" date="2020-06" db="EMBL/GenBank/DDBJ databases">
        <authorList>
            <person name="Studholme D.J."/>
        </authorList>
    </citation>
    <scope>NUCLEOTIDE SEQUENCE</scope>
    <source>
        <strain evidence="7">NZFS 2646</strain>
    </source>
</reference>
<evidence type="ECO:0000256" key="1">
    <source>
        <dbReference type="ARBA" id="ARBA00022679"/>
    </source>
</evidence>
<keyword evidence="5" id="KW-0812">Transmembrane</keyword>
<dbReference type="Proteomes" id="UP000785171">
    <property type="component" value="Unassembled WGS sequence"/>
</dbReference>
<dbReference type="Pfam" id="PF03828">
    <property type="entry name" value="PAP_assoc"/>
    <property type="match status" value="1"/>
</dbReference>
<organism evidence="8 11">
    <name type="scientific">Phytophthora kernoviae</name>
    <dbReference type="NCBI Taxonomy" id="325452"/>
    <lineage>
        <taxon>Eukaryota</taxon>
        <taxon>Sar</taxon>
        <taxon>Stramenopiles</taxon>
        <taxon>Oomycota</taxon>
        <taxon>Peronosporomycetes</taxon>
        <taxon>Peronosporales</taxon>
        <taxon>Peronosporaceae</taxon>
        <taxon>Phytophthora</taxon>
    </lineage>
</organism>
<dbReference type="Gene3D" id="1.10.1410.10">
    <property type="match status" value="1"/>
</dbReference>
<keyword evidence="3" id="KW-0460">Magnesium</keyword>
<keyword evidence="5" id="KW-1133">Transmembrane helix</keyword>
<comment type="caution">
    <text evidence="8">The sequence shown here is derived from an EMBL/GenBank/DDBJ whole genome shotgun (WGS) entry which is preliminary data.</text>
</comment>
<dbReference type="AlphaFoldDB" id="A0A421FJC0"/>
<evidence type="ECO:0000256" key="2">
    <source>
        <dbReference type="ARBA" id="ARBA00022723"/>
    </source>
</evidence>
<evidence type="ECO:0000313" key="8">
    <source>
        <dbReference type="EMBL" id="RLN45809.1"/>
    </source>
</evidence>
<evidence type="ECO:0000313" key="11">
    <source>
        <dbReference type="Proteomes" id="UP000285883"/>
    </source>
</evidence>